<reference evidence="8" key="1">
    <citation type="submission" date="2025-08" db="UniProtKB">
        <authorList>
            <consortium name="RefSeq"/>
        </authorList>
    </citation>
    <scope>IDENTIFICATION</scope>
    <source>
        <tissue evidence="8">Gonads</tissue>
    </source>
</reference>
<feature type="compositionally biased region" description="Basic and acidic residues" evidence="5">
    <location>
        <begin position="131"/>
        <end position="143"/>
    </location>
</feature>
<evidence type="ECO:0000313" key="7">
    <source>
        <dbReference type="Proteomes" id="UP000085678"/>
    </source>
</evidence>
<evidence type="ECO:0000256" key="3">
    <source>
        <dbReference type="ARBA" id="ARBA00022927"/>
    </source>
</evidence>
<dbReference type="OMA" id="TKMSLMM"/>
<comment type="similarity">
    <text evidence="1">Belongs to the SNAP-25 family.</text>
</comment>
<keyword evidence="3" id="KW-0653">Protein transport</keyword>
<dbReference type="GO" id="GO:0015031">
    <property type="term" value="P:protein transport"/>
    <property type="evidence" value="ECO:0007669"/>
    <property type="project" value="UniProtKB-KW"/>
</dbReference>
<sequence>MAGRRGKGSNPFDSDDEDDPWGSGSSSRTSNSYGDGNRGPSDADSRREWLMQQKLAAQERTLESTQRSMASLYESERMGIDTAEELVRQGEQLDNIETKVARINQDTKTSQKHLNNIKSIFGGIKNWFSKDKEPPATIPEREPSSLQTWVEGQSGRDDLQERDHNPDNHPAMRIRNSEGRGAVGGTGRGQTQAYGGKRDAYDEQVDKNLDEMSGVLSRLQFLGKGLGTEIDRQNEQIDRIDLATEKATTNVDDQNKQMRKILYK</sequence>
<dbReference type="GO" id="GO:0098793">
    <property type="term" value="C:presynapse"/>
    <property type="evidence" value="ECO:0007669"/>
    <property type="project" value="GOC"/>
</dbReference>
<evidence type="ECO:0000259" key="6">
    <source>
        <dbReference type="PROSITE" id="PS50192"/>
    </source>
</evidence>
<evidence type="ECO:0000256" key="2">
    <source>
        <dbReference type="ARBA" id="ARBA00022448"/>
    </source>
</evidence>
<feature type="domain" description="T-SNARE coiled-coil homology" evidence="6">
    <location>
        <begin position="55"/>
        <end position="117"/>
    </location>
</feature>
<keyword evidence="7" id="KW-1185">Reference proteome</keyword>
<dbReference type="PROSITE" id="PS50192">
    <property type="entry name" value="T_SNARE"/>
    <property type="match status" value="2"/>
</dbReference>
<feature type="domain" description="T-SNARE coiled-coil homology" evidence="6">
    <location>
        <begin position="199"/>
        <end position="261"/>
    </location>
</feature>
<dbReference type="GO" id="GO:0016082">
    <property type="term" value="P:synaptic vesicle priming"/>
    <property type="evidence" value="ECO:0007669"/>
    <property type="project" value="TreeGrafter"/>
</dbReference>
<dbReference type="SMART" id="SM00397">
    <property type="entry name" value="t_SNARE"/>
    <property type="match status" value="2"/>
</dbReference>
<dbReference type="CDD" id="cd15856">
    <property type="entry name" value="SNARE_SNAP29C"/>
    <property type="match status" value="1"/>
</dbReference>
<dbReference type="GeneID" id="106170918"/>
<evidence type="ECO:0000256" key="5">
    <source>
        <dbReference type="SAM" id="MobiDB-lite"/>
    </source>
</evidence>
<gene>
    <name evidence="8" type="primary">LOC106170918</name>
</gene>
<dbReference type="GO" id="GO:0019905">
    <property type="term" value="F:syntaxin binding"/>
    <property type="evidence" value="ECO:0007669"/>
    <property type="project" value="TreeGrafter"/>
</dbReference>
<feature type="region of interest" description="Disordered" evidence="5">
    <location>
        <begin position="1"/>
        <end position="50"/>
    </location>
</feature>
<evidence type="ECO:0000313" key="8">
    <source>
        <dbReference type="RefSeq" id="XP_013406429.1"/>
    </source>
</evidence>
<keyword evidence="4" id="KW-0175">Coiled coil</keyword>
<dbReference type="SUPFAM" id="SSF58038">
    <property type="entry name" value="SNARE fusion complex"/>
    <property type="match status" value="2"/>
</dbReference>
<proteinExistence type="inferred from homology"/>
<dbReference type="AlphaFoldDB" id="A0A1S3J981"/>
<dbReference type="Gene3D" id="1.20.5.110">
    <property type="match status" value="2"/>
</dbReference>
<dbReference type="InParanoid" id="A0A1S3J981"/>
<feature type="compositionally biased region" description="Basic and acidic residues" evidence="5">
    <location>
        <begin position="154"/>
        <end position="167"/>
    </location>
</feature>
<dbReference type="PANTHER" id="PTHR19305">
    <property type="entry name" value="SYNAPTOSOMAL ASSOCIATED PROTEIN"/>
    <property type="match status" value="1"/>
</dbReference>
<dbReference type="GO" id="GO:0031201">
    <property type="term" value="C:SNARE complex"/>
    <property type="evidence" value="ECO:0007669"/>
    <property type="project" value="TreeGrafter"/>
</dbReference>
<evidence type="ECO:0000256" key="4">
    <source>
        <dbReference type="ARBA" id="ARBA00023054"/>
    </source>
</evidence>
<dbReference type="FunCoup" id="A0A1S3J981">
    <property type="interactions" value="1025"/>
</dbReference>
<dbReference type="STRING" id="7574.A0A1S3J981"/>
<dbReference type="OrthoDB" id="18679at2759"/>
<dbReference type="GO" id="GO:0005886">
    <property type="term" value="C:plasma membrane"/>
    <property type="evidence" value="ECO:0007669"/>
    <property type="project" value="TreeGrafter"/>
</dbReference>
<feature type="compositionally biased region" description="Low complexity" evidence="5">
    <location>
        <begin position="22"/>
        <end position="35"/>
    </location>
</feature>
<dbReference type="FunFam" id="1.20.5.110:FF:000041">
    <property type="entry name" value="Synaptosomal-associated protein 29"/>
    <property type="match status" value="1"/>
</dbReference>
<organism evidence="7 8">
    <name type="scientific">Lingula anatina</name>
    <name type="common">Brachiopod</name>
    <name type="synonym">Lingula unguis</name>
    <dbReference type="NCBI Taxonomy" id="7574"/>
    <lineage>
        <taxon>Eukaryota</taxon>
        <taxon>Metazoa</taxon>
        <taxon>Spiralia</taxon>
        <taxon>Lophotrochozoa</taxon>
        <taxon>Brachiopoda</taxon>
        <taxon>Linguliformea</taxon>
        <taxon>Lingulata</taxon>
        <taxon>Lingulida</taxon>
        <taxon>Linguloidea</taxon>
        <taxon>Lingulidae</taxon>
        <taxon>Lingula</taxon>
    </lineage>
</organism>
<dbReference type="KEGG" id="lak:106170918"/>
<accession>A0A1S3J981</accession>
<evidence type="ECO:0000256" key="1">
    <source>
        <dbReference type="ARBA" id="ARBA00009480"/>
    </source>
</evidence>
<dbReference type="InterPro" id="IPR000727">
    <property type="entry name" value="T_SNARE_dom"/>
</dbReference>
<dbReference type="GO" id="GO:0005484">
    <property type="term" value="F:SNAP receptor activity"/>
    <property type="evidence" value="ECO:0007669"/>
    <property type="project" value="TreeGrafter"/>
</dbReference>
<dbReference type="CDD" id="cd15887">
    <property type="entry name" value="SNARE_SNAP29N"/>
    <property type="match status" value="1"/>
</dbReference>
<dbReference type="PANTHER" id="PTHR19305:SF9">
    <property type="entry name" value="SYNAPTOSOMAL-ASSOCIATED PROTEIN 29"/>
    <property type="match status" value="1"/>
</dbReference>
<name>A0A1S3J981_LINAN</name>
<dbReference type="GO" id="GO:0031629">
    <property type="term" value="P:synaptic vesicle fusion to presynaptic active zone membrane"/>
    <property type="evidence" value="ECO:0007669"/>
    <property type="project" value="TreeGrafter"/>
</dbReference>
<dbReference type="RefSeq" id="XP_013406429.1">
    <property type="nucleotide sequence ID" value="XM_013550975.2"/>
</dbReference>
<keyword evidence="2" id="KW-0813">Transport</keyword>
<dbReference type="Proteomes" id="UP000085678">
    <property type="component" value="Unplaced"/>
</dbReference>
<protein>
    <submittedName>
        <fullName evidence="8">Synaptosomal-associated protein 29</fullName>
    </submittedName>
</protein>
<feature type="region of interest" description="Disordered" evidence="5">
    <location>
        <begin position="131"/>
        <end position="199"/>
    </location>
</feature>